<dbReference type="InterPro" id="IPR013785">
    <property type="entry name" value="Aldolase_TIM"/>
</dbReference>
<organism evidence="3 4">
    <name type="scientific">Candidatus Nomurabacteria bacterium RIFCSPLOWO2_01_FULL_41_12</name>
    <dbReference type="NCBI Taxonomy" id="1801774"/>
    <lineage>
        <taxon>Bacteria</taxon>
        <taxon>Candidatus Nomuraibacteriota</taxon>
    </lineage>
</organism>
<keyword evidence="2" id="KW-0413">Isomerase</keyword>
<evidence type="ECO:0000256" key="2">
    <source>
        <dbReference type="ARBA" id="ARBA00023235"/>
    </source>
</evidence>
<dbReference type="AlphaFoldDB" id="A0A1F6WXR5"/>
<dbReference type="GO" id="GO:0016857">
    <property type="term" value="F:racemase and epimerase activity, acting on carbohydrates and derivatives"/>
    <property type="evidence" value="ECO:0007669"/>
    <property type="project" value="InterPro"/>
</dbReference>
<evidence type="ECO:0000313" key="3">
    <source>
        <dbReference type="EMBL" id="OGI86525.1"/>
    </source>
</evidence>
<name>A0A1F6WXR5_9BACT</name>
<dbReference type="Proteomes" id="UP000176187">
    <property type="component" value="Unassembled WGS sequence"/>
</dbReference>
<evidence type="ECO:0008006" key="5">
    <source>
        <dbReference type="Google" id="ProtNLM"/>
    </source>
</evidence>
<dbReference type="Pfam" id="PF00834">
    <property type="entry name" value="Ribul_P_3_epim"/>
    <property type="match status" value="1"/>
</dbReference>
<protein>
    <recommendedName>
        <fullName evidence="5">Ribulose-phosphate 3-epimerase</fullName>
    </recommendedName>
</protein>
<dbReference type="InterPro" id="IPR011060">
    <property type="entry name" value="RibuloseP-bd_barrel"/>
</dbReference>
<accession>A0A1F6WXR5</accession>
<keyword evidence="1" id="KW-0479">Metal-binding</keyword>
<dbReference type="SUPFAM" id="SSF51366">
    <property type="entry name" value="Ribulose-phoshate binding barrel"/>
    <property type="match status" value="1"/>
</dbReference>
<dbReference type="GO" id="GO:0046872">
    <property type="term" value="F:metal ion binding"/>
    <property type="evidence" value="ECO:0007669"/>
    <property type="project" value="UniProtKB-KW"/>
</dbReference>
<comment type="caution">
    <text evidence="3">The sequence shown here is derived from an EMBL/GenBank/DDBJ whole genome shotgun (WGS) entry which is preliminary data.</text>
</comment>
<sequence length="241" mass="27077">MASITPAILEKSFSEIKNKLTFLREQTKTVHIDFCDGIFTPSQTWPFTTGGFEDMDFEKIMNEEEGMPFWEEFDFEFDLMVANAVENFDLYIKLGPKRIIFHLGALGHSLTGEAQKNIEEFEHFLEGLDMYMRDSVEIGLAFKPSDDLSVVSKLSHKVDFLHCMGSDNIGHQGEVFSDKALENIKFLKKNLPGVVISVDIGINLENASAILDAGADRLTVGSSLWKSPDPIETLEAFQNLV</sequence>
<evidence type="ECO:0000313" key="4">
    <source>
        <dbReference type="Proteomes" id="UP000176187"/>
    </source>
</evidence>
<gene>
    <name evidence="3" type="ORF">A3A05_00150</name>
</gene>
<dbReference type="STRING" id="1801774.A3A05_00150"/>
<dbReference type="Gene3D" id="3.20.20.70">
    <property type="entry name" value="Aldolase class I"/>
    <property type="match status" value="1"/>
</dbReference>
<dbReference type="InterPro" id="IPR000056">
    <property type="entry name" value="Ribul_P_3_epim-like"/>
</dbReference>
<evidence type="ECO:0000256" key="1">
    <source>
        <dbReference type="ARBA" id="ARBA00022723"/>
    </source>
</evidence>
<dbReference type="GO" id="GO:0005975">
    <property type="term" value="P:carbohydrate metabolic process"/>
    <property type="evidence" value="ECO:0007669"/>
    <property type="project" value="InterPro"/>
</dbReference>
<proteinExistence type="predicted"/>
<dbReference type="PANTHER" id="PTHR11749">
    <property type="entry name" value="RIBULOSE-5-PHOSPHATE-3-EPIMERASE"/>
    <property type="match status" value="1"/>
</dbReference>
<reference evidence="3 4" key="1">
    <citation type="journal article" date="2016" name="Nat. Commun.">
        <title>Thousands of microbial genomes shed light on interconnected biogeochemical processes in an aquifer system.</title>
        <authorList>
            <person name="Anantharaman K."/>
            <person name="Brown C.T."/>
            <person name="Hug L.A."/>
            <person name="Sharon I."/>
            <person name="Castelle C.J."/>
            <person name="Probst A.J."/>
            <person name="Thomas B.C."/>
            <person name="Singh A."/>
            <person name="Wilkins M.J."/>
            <person name="Karaoz U."/>
            <person name="Brodie E.L."/>
            <person name="Williams K.H."/>
            <person name="Hubbard S.S."/>
            <person name="Banfield J.F."/>
        </authorList>
    </citation>
    <scope>NUCLEOTIDE SEQUENCE [LARGE SCALE GENOMIC DNA]</scope>
</reference>
<dbReference type="EMBL" id="MFUY01000004">
    <property type="protein sequence ID" value="OGI86525.1"/>
    <property type="molecule type" value="Genomic_DNA"/>
</dbReference>